<dbReference type="EMBL" id="BLAF01000011">
    <property type="protein sequence ID" value="GES19353.1"/>
    <property type="molecule type" value="Genomic_DNA"/>
</dbReference>
<feature type="domain" description="ChsH2 rubredoxin-like zinc ribbon" evidence="2">
    <location>
        <begin position="22"/>
        <end position="50"/>
    </location>
</feature>
<dbReference type="InterPro" id="IPR052513">
    <property type="entry name" value="Thioester_dehydratase-like"/>
</dbReference>
<evidence type="ECO:0000313" key="3">
    <source>
        <dbReference type="EMBL" id="GES19353.1"/>
    </source>
</evidence>
<dbReference type="RefSeq" id="WP_155344452.1">
    <property type="nucleotide sequence ID" value="NZ_BAAAHM010000007.1"/>
</dbReference>
<accession>A0A5M3XJQ7</accession>
<dbReference type="InterPro" id="IPR002878">
    <property type="entry name" value="ChsH2_C"/>
</dbReference>
<feature type="domain" description="ChsH2 C-terminal OB-fold" evidence="1">
    <location>
        <begin position="56"/>
        <end position="121"/>
    </location>
</feature>
<dbReference type="SUPFAM" id="SSF50249">
    <property type="entry name" value="Nucleic acid-binding proteins"/>
    <property type="match status" value="1"/>
</dbReference>
<dbReference type="OrthoDB" id="7470921at2"/>
<reference evidence="3 4" key="1">
    <citation type="submission" date="2019-10" db="EMBL/GenBank/DDBJ databases">
        <title>Whole genome shotgun sequence of Acrocarpospora pleiomorpha NBRC 16267.</title>
        <authorList>
            <person name="Ichikawa N."/>
            <person name="Kimura A."/>
            <person name="Kitahashi Y."/>
            <person name="Komaki H."/>
            <person name="Oguchi A."/>
        </authorList>
    </citation>
    <scope>NUCLEOTIDE SEQUENCE [LARGE SCALE GENOMIC DNA]</scope>
    <source>
        <strain evidence="3 4">NBRC 16267</strain>
    </source>
</reference>
<name>A0A5M3XJQ7_9ACTN</name>
<evidence type="ECO:0000313" key="4">
    <source>
        <dbReference type="Proteomes" id="UP000377595"/>
    </source>
</evidence>
<dbReference type="InterPro" id="IPR022002">
    <property type="entry name" value="ChsH2_Znr"/>
</dbReference>
<sequence length="134" mass="15257">MPEEFLSDVLDGDGYRFWHLSLDQGVVRITRCQDCRRWQWYPLVACPACGCQTWQWDDVGTSGVVHSWTRVIRPTVRRPGLEPPYVLGVIELPQADGARLVALAVSPDEDPRIGDTVQLRVRRGESESILVFQH</sequence>
<comment type="caution">
    <text evidence="3">The sequence shown here is derived from an EMBL/GenBank/DDBJ whole genome shotgun (WGS) entry which is preliminary data.</text>
</comment>
<organism evidence="3 4">
    <name type="scientific">Acrocarpospora pleiomorpha</name>
    <dbReference type="NCBI Taxonomy" id="90975"/>
    <lineage>
        <taxon>Bacteria</taxon>
        <taxon>Bacillati</taxon>
        <taxon>Actinomycetota</taxon>
        <taxon>Actinomycetes</taxon>
        <taxon>Streptosporangiales</taxon>
        <taxon>Streptosporangiaceae</taxon>
        <taxon>Acrocarpospora</taxon>
    </lineage>
</organism>
<dbReference type="Pfam" id="PF01796">
    <property type="entry name" value="OB_ChsH2_C"/>
    <property type="match status" value="1"/>
</dbReference>
<evidence type="ECO:0008006" key="5">
    <source>
        <dbReference type="Google" id="ProtNLM"/>
    </source>
</evidence>
<dbReference type="Proteomes" id="UP000377595">
    <property type="component" value="Unassembled WGS sequence"/>
</dbReference>
<evidence type="ECO:0000259" key="2">
    <source>
        <dbReference type="Pfam" id="PF12172"/>
    </source>
</evidence>
<keyword evidence="4" id="KW-1185">Reference proteome</keyword>
<proteinExistence type="predicted"/>
<protein>
    <recommendedName>
        <fullName evidence="5">DUF35 domain-containing protein</fullName>
    </recommendedName>
</protein>
<dbReference type="InterPro" id="IPR012340">
    <property type="entry name" value="NA-bd_OB-fold"/>
</dbReference>
<dbReference type="Pfam" id="PF12172">
    <property type="entry name" value="zf-ChsH2"/>
    <property type="match status" value="1"/>
</dbReference>
<dbReference type="PANTHER" id="PTHR34075:SF5">
    <property type="entry name" value="BLR3430 PROTEIN"/>
    <property type="match status" value="1"/>
</dbReference>
<dbReference type="PANTHER" id="PTHR34075">
    <property type="entry name" value="BLR3430 PROTEIN"/>
    <property type="match status" value="1"/>
</dbReference>
<evidence type="ECO:0000259" key="1">
    <source>
        <dbReference type="Pfam" id="PF01796"/>
    </source>
</evidence>
<dbReference type="AlphaFoldDB" id="A0A5M3XJQ7"/>
<gene>
    <name evidence="3" type="ORF">Aple_022490</name>
</gene>